<sequence length="380" mass="40490">MSVGRQAAIWAAVALAFGLTLHFLSGIMLPFVAGMAIAYFLDPVADRLEAAGFSRMAATTVISIIAVLLLILGIVLLLPVLQDQFIAFANRVPGYLEQLQALVDRVMDGRLAQFISTLDTDFEAAFGDLAKTAVGWVGGVFERAISGSLAFVGFLSLVFVTPVVAFYLLLDWDRMVAQVDSWLPRDHADTIRGLAREMNEMLSGFVRGQVTVCLVLGTFYATGLSLVGLEFGLVVGVIAGIVSFIPYLGAATGLVLSVGLALVQFWPDPVMIGAVALVFWIGQAIEGNILTPWLVGSRVKLHPVWVIFALFAFGTMFGFVGVLLALPLAAVIGVLARFGVSEYLKSDLYRGSGRYLSPAADAPPTDDPGKDEEPAKGGEA</sequence>
<dbReference type="PANTHER" id="PTHR21716:SF64">
    <property type="entry name" value="AI-2 TRANSPORT PROTEIN TQSA"/>
    <property type="match status" value="1"/>
</dbReference>
<comment type="similarity">
    <text evidence="2">Belongs to the autoinducer-2 exporter (AI-2E) (TC 2.A.86) family.</text>
</comment>
<protein>
    <submittedName>
        <fullName evidence="8">AI-2E family transporter</fullName>
    </submittedName>
</protein>
<accession>A0A845QAJ1</accession>
<proteinExistence type="inferred from homology"/>
<evidence type="ECO:0000256" key="1">
    <source>
        <dbReference type="ARBA" id="ARBA00004141"/>
    </source>
</evidence>
<feature type="compositionally biased region" description="Basic and acidic residues" evidence="6">
    <location>
        <begin position="367"/>
        <end position="380"/>
    </location>
</feature>
<comment type="subcellular location">
    <subcellularLocation>
        <location evidence="1">Membrane</location>
        <topology evidence="1">Multi-pass membrane protein</topology>
    </subcellularLocation>
</comment>
<feature type="transmembrane region" description="Helical" evidence="7">
    <location>
        <begin position="60"/>
        <end position="81"/>
    </location>
</feature>
<feature type="transmembrane region" description="Helical" evidence="7">
    <location>
        <begin position="233"/>
        <end position="266"/>
    </location>
</feature>
<feature type="region of interest" description="Disordered" evidence="6">
    <location>
        <begin position="353"/>
        <end position="380"/>
    </location>
</feature>
<evidence type="ECO:0000256" key="4">
    <source>
        <dbReference type="ARBA" id="ARBA00022989"/>
    </source>
</evidence>
<comment type="caution">
    <text evidence="8">The sequence shown here is derived from an EMBL/GenBank/DDBJ whole genome shotgun (WGS) entry which is preliminary data.</text>
</comment>
<feature type="transmembrane region" description="Helical" evidence="7">
    <location>
        <begin position="206"/>
        <end position="226"/>
    </location>
</feature>
<evidence type="ECO:0000256" key="5">
    <source>
        <dbReference type="ARBA" id="ARBA00023136"/>
    </source>
</evidence>
<keyword evidence="9" id="KW-1185">Reference proteome</keyword>
<evidence type="ECO:0000256" key="3">
    <source>
        <dbReference type="ARBA" id="ARBA00022692"/>
    </source>
</evidence>
<dbReference type="OrthoDB" id="5792512at2"/>
<gene>
    <name evidence="8" type="ORF">GTQ45_07325</name>
</gene>
<evidence type="ECO:0000256" key="7">
    <source>
        <dbReference type="SAM" id="Phobius"/>
    </source>
</evidence>
<feature type="transmembrane region" description="Helical" evidence="7">
    <location>
        <begin position="272"/>
        <end position="295"/>
    </location>
</feature>
<keyword evidence="5 7" id="KW-0472">Membrane</keyword>
<dbReference type="Pfam" id="PF01594">
    <property type="entry name" value="AI-2E_transport"/>
    <property type="match status" value="1"/>
</dbReference>
<dbReference type="InterPro" id="IPR002549">
    <property type="entry name" value="AI-2E-like"/>
</dbReference>
<dbReference type="AlphaFoldDB" id="A0A845QAJ1"/>
<reference evidence="8 9" key="1">
    <citation type="journal article" date="2016" name="Int. J. Syst. Evol. Microbiol.">
        <title>Pyruvatibacter mobilis gen. nov., sp. nov., a marine bacterium from the culture broth of Picochlorum sp. 122.</title>
        <authorList>
            <person name="Wang G."/>
            <person name="Tang M."/>
            <person name="Wu H."/>
            <person name="Dai S."/>
            <person name="Li T."/>
            <person name="Chen C."/>
            <person name="He H."/>
            <person name="Fan J."/>
            <person name="Xiang W."/>
            <person name="Li X."/>
        </authorList>
    </citation>
    <scope>NUCLEOTIDE SEQUENCE [LARGE SCALE GENOMIC DNA]</scope>
    <source>
        <strain evidence="8 9">GYP-11</strain>
    </source>
</reference>
<evidence type="ECO:0000256" key="2">
    <source>
        <dbReference type="ARBA" id="ARBA00009773"/>
    </source>
</evidence>
<keyword evidence="3 7" id="KW-0812">Transmembrane</keyword>
<evidence type="ECO:0000256" key="6">
    <source>
        <dbReference type="SAM" id="MobiDB-lite"/>
    </source>
</evidence>
<dbReference type="RefSeq" id="WP_160587496.1">
    <property type="nucleotide sequence ID" value="NZ_BMHN01000001.1"/>
</dbReference>
<dbReference type="GeneID" id="300654992"/>
<name>A0A845QAJ1_9HYPH</name>
<keyword evidence="4 7" id="KW-1133">Transmembrane helix</keyword>
<evidence type="ECO:0000313" key="8">
    <source>
        <dbReference type="EMBL" id="NBG95542.1"/>
    </source>
</evidence>
<feature type="transmembrane region" description="Helical" evidence="7">
    <location>
        <begin position="7"/>
        <end position="40"/>
    </location>
</feature>
<dbReference type="Proteomes" id="UP000470384">
    <property type="component" value="Unassembled WGS sequence"/>
</dbReference>
<feature type="transmembrane region" description="Helical" evidence="7">
    <location>
        <begin position="307"/>
        <end position="336"/>
    </location>
</feature>
<feature type="transmembrane region" description="Helical" evidence="7">
    <location>
        <begin position="149"/>
        <end position="170"/>
    </location>
</feature>
<dbReference type="PANTHER" id="PTHR21716">
    <property type="entry name" value="TRANSMEMBRANE PROTEIN"/>
    <property type="match status" value="1"/>
</dbReference>
<evidence type="ECO:0000313" key="9">
    <source>
        <dbReference type="Proteomes" id="UP000470384"/>
    </source>
</evidence>
<dbReference type="GO" id="GO:0055085">
    <property type="term" value="P:transmembrane transport"/>
    <property type="evidence" value="ECO:0007669"/>
    <property type="project" value="TreeGrafter"/>
</dbReference>
<organism evidence="8 9">
    <name type="scientific">Pyruvatibacter mobilis</name>
    <dbReference type="NCBI Taxonomy" id="1712261"/>
    <lineage>
        <taxon>Bacteria</taxon>
        <taxon>Pseudomonadati</taxon>
        <taxon>Pseudomonadota</taxon>
        <taxon>Alphaproteobacteria</taxon>
        <taxon>Hyphomicrobiales</taxon>
        <taxon>Parvibaculaceae</taxon>
        <taxon>Pyruvatibacter</taxon>
    </lineage>
</organism>
<dbReference type="GO" id="GO:0016020">
    <property type="term" value="C:membrane"/>
    <property type="evidence" value="ECO:0007669"/>
    <property type="project" value="UniProtKB-SubCell"/>
</dbReference>
<dbReference type="EMBL" id="WXYQ01000005">
    <property type="protein sequence ID" value="NBG95542.1"/>
    <property type="molecule type" value="Genomic_DNA"/>
</dbReference>